<protein>
    <recommendedName>
        <fullName evidence="4">DUF3784 domain-containing protein</fullName>
    </recommendedName>
</protein>
<name>A0A2T0BDB6_9CLOT</name>
<evidence type="ECO:0008006" key="4">
    <source>
        <dbReference type="Google" id="ProtNLM"/>
    </source>
</evidence>
<dbReference type="OrthoDB" id="9884045at2"/>
<feature type="transmembrane region" description="Helical" evidence="1">
    <location>
        <begin position="53"/>
        <end position="73"/>
    </location>
</feature>
<keyword evidence="3" id="KW-1185">Reference proteome</keyword>
<dbReference type="EMBL" id="PVXQ01000023">
    <property type="protein sequence ID" value="PRR81835.1"/>
    <property type="molecule type" value="Genomic_DNA"/>
</dbReference>
<reference evidence="2 3" key="1">
    <citation type="submission" date="2018-03" db="EMBL/GenBank/DDBJ databases">
        <title>Genome sequence of Clostridium vincentii DSM 10228.</title>
        <authorList>
            <person name="Poehlein A."/>
            <person name="Daniel R."/>
        </authorList>
    </citation>
    <scope>NUCLEOTIDE SEQUENCE [LARGE SCALE GENOMIC DNA]</scope>
    <source>
        <strain evidence="2 3">DSM 10228</strain>
    </source>
</reference>
<feature type="transmembrane region" description="Helical" evidence="1">
    <location>
        <begin position="79"/>
        <end position="97"/>
    </location>
</feature>
<feature type="transmembrane region" description="Helical" evidence="1">
    <location>
        <begin position="6"/>
        <end position="22"/>
    </location>
</feature>
<keyword evidence="1" id="KW-1133">Transmembrane helix</keyword>
<evidence type="ECO:0000256" key="1">
    <source>
        <dbReference type="SAM" id="Phobius"/>
    </source>
</evidence>
<dbReference type="AlphaFoldDB" id="A0A2T0BDB6"/>
<organism evidence="2 3">
    <name type="scientific">Clostridium vincentii</name>
    <dbReference type="NCBI Taxonomy" id="52704"/>
    <lineage>
        <taxon>Bacteria</taxon>
        <taxon>Bacillati</taxon>
        <taxon>Bacillota</taxon>
        <taxon>Clostridia</taxon>
        <taxon>Eubacteriales</taxon>
        <taxon>Clostridiaceae</taxon>
        <taxon>Clostridium</taxon>
    </lineage>
</organism>
<evidence type="ECO:0000313" key="3">
    <source>
        <dbReference type="Proteomes" id="UP000239471"/>
    </source>
</evidence>
<keyword evidence="1" id="KW-0812">Transmembrane</keyword>
<dbReference type="RefSeq" id="WP_106060141.1">
    <property type="nucleotide sequence ID" value="NZ_PVXQ01000023.1"/>
</dbReference>
<comment type="caution">
    <text evidence="2">The sequence shown here is derived from an EMBL/GenBank/DDBJ whole genome shotgun (WGS) entry which is preliminary data.</text>
</comment>
<sequence>MINIFILLIGIVGLCIILYAITRTETNFDMYKYALKSNSKIENKKGFITAYKISSLIVGFLLLILSSLTYAQVFSIKYAGLYFLLVNLLKFIMRIFIQFKYSKK</sequence>
<gene>
    <name evidence="2" type="ORF">CLVI_21810</name>
</gene>
<evidence type="ECO:0000313" key="2">
    <source>
        <dbReference type="EMBL" id="PRR81835.1"/>
    </source>
</evidence>
<proteinExistence type="predicted"/>
<dbReference type="Proteomes" id="UP000239471">
    <property type="component" value="Unassembled WGS sequence"/>
</dbReference>
<keyword evidence="1" id="KW-0472">Membrane</keyword>
<accession>A0A2T0BDB6</accession>